<dbReference type="InterPro" id="IPR011761">
    <property type="entry name" value="ATP-grasp"/>
</dbReference>
<evidence type="ECO:0000313" key="3">
    <source>
        <dbReference type="EMBL" id="PQJ13035.1"/>
    </source>
</evidence>
<dbReference type="GO" id="GO:0005524">
    <property type="term" value="F:ATP binding"/>
    <property type="evidence" value="ECO:0007669"/>
    <property type="project" value="UniProtKB-UniRule"/>
</dbReference>
<keyword evidence="1" id="KW-0067">ATP-binding</keyword>
<sequence>MHRALLISYKNWDSLMEIPALLKRGGCEVDVFCATDSWAIQNSFYDNWIKAPENETEFVDDLLTLVTTGNKQYDWVIPGEDAVLELLNARITDEQLFYKMLPLTKIENRELLGSKAGFSNLCAKYNIKTPAYLVYEEGMSASEIGKKVGFPALMKVDSSAGGYGIFKCENEQDVTTHLEQIENKKNLVIQQMIKGYDVNTEVLYKNGELIVYNYSKTTVIMKEFGVSTQRLFYNNTEVEAELIKAGRSLGLNGFGNVVFMYDEVKKEHFLIEIDVRPNTWMYYGKFIGNDFSEAVRKIIKNDLTLIKQPDEFKKKAITISLYKKDVYRCIMNKNIVGLLKWMFNVNNNWRYIPNYDRKLKKACNKYLYDSFMELFTHKIKKVTGSVRGD</sequence>
<dbReference type="RefSeq" id="WP_105037919.1">
    <property type="nucleotide sequence ID" value="NZ_PPSL01000001.1"/>
</dbReference>
<keyword evidence="4" id="KW-1185">Reference proteome</keyword>
<name>A0A2S7T2L3_9BACT</name>
<dbReference type="GO" id="GO:0008716">
    <property type="term" value="F:D-alanine-D-alanine ligase activity"/>
    <property type="evidence" value="ECO:0007669"/>
    <property type="project" value="TreeGrafter"/>
</dbReference>
<dbReference type="Proteomes" id="UP000239872">
    <property type="component" value="Unassembled WGS sequence"/>
</dbReference>
<protein>
    <recommendedName>
        <fullName evidence="2">ATP-grasp domain-containing protein</fullName>
    </recommendedName>
</protein>
<dbReference type="AlphaFoldDB" id="A0A2S7T2L3"/>
<dbReference type="PANTHER" id="PTHR23132">
    <property type="entry name" value="D-ALANINE--D-ALANINE LIGASE"/>
    <property type="match status" value="1"/>
</dbReference>
<dbReference type="OrthoDB" id="9803907at2"/>
<feature type="domain" description="ATP-grasp" evidence="2">
    <location>
        <begin position="119"/>
        <end position="300"/>
    </location>
</feature>
<evidence type="ECO:0000259" key="2">
    <source>
        <dbReference type="PROSITE" id="PS50975"/>
    </source>
</evidence>
<dbReference type="GO" id="GO:0046872">
    <property type="term" value="F:metal ion binding"/>
    <property type="evidence" value="ECO:0007669"/>
    <property type="project" value="InterPro"/>
</dbReference>
<dbReference type="PROSITE" id="PS50975">
    <property type="entry name" value="ATP_GRASP"/>
    <property type="match status" value="1"/>
</dbReference>
<keyword evidence="1" id="KW-0547">Nucleotide-binding</keyword>
<dbReference type="PANTHER" id="PTHR23132:SF23">
    <property type="entry name" value="D-ALANINE--D-ALANINE LIGASE B"/>
    <property type="match status" value="1"/>
</dbReference>
<dbReference type="Gene3D" id="3.30.470.20">
    <property type="entry name" value="ATP-grasp fold, B domain"/>
    <property type="match status" value="1"/>
</dbReference>
<comment type="caution">
    <text evidence="3">The sequence shown here is derived from an EMBL/GenBank/DDBJ whole genome shotgun (WGS) entry which is preliminary data.</text>
</comment>
<dbReference type="Pfam" id="PF02655">
    <property type="entry name" value="ATP-grasp_3"/>
    <property type="match status" value="1"/>
</dbReference>
<dbReference type="InterPro" id="IPR003806">
    <property type="entry name" value="ATP-grasp_PylC-type"/>
</dbReference>
<organism evidence="3 4">
    <name type="scientific">Flavipsychrobacter stenotrophus</name>
    <dbReference type="NCBI Taxonomy" id="2077091"/>
    <lineage>
        <taxon>Bacteria</taxon>
        <taxon>Pseudomonadati</taxon>
        <taxon>Bacteroidota</taxon>
        <taxon>Chitinophagia</taxon>
        <taxon>Chitinophagales</taxon>
        <taxon>Chitinophagaceae</taxon>
        <taxon>Flavipsychrobacter</taxon>
    </lineage>
</organism>
<evidence type="ECO:0000313" key="4">
    <source>
        <dbReference type="Proteomes" id="UP000239872"/>
    </source>
</evidence>
<dbReference type="SUPFAM" id="SSF56059">
    <property type="entry name" value="Glutathione synthetase ATP-binding domain-like"/>
    <property type="match status" value="1"/>
</dbReference>
<dbReference type="EMBL" id="PPSL01000001">
    <property type="protein sequence ID" value="PQJ13035.1"/>
    <property type="molecule type" value="Genomic_DNA"/>
</dbReference>
<evidence type="ECO:0000256" key="1">
    <source>
        <dbReference type="PROSITE-ProRule" id="PRU00409"/>
    </source>
</evidence>
<proteinExistence type="predicted"/>
<gene>
    <name evidence="3" type="ORF">CJD36_004635</name>
</gene>
<reference evidence="3 4" key="1">
    <citation type="submission" date="2018-01" db="EMBL/GenBank/DDBJ databases">
        <title>A novel member of the phylum Bacteroidetes isolated from glacier ice.</title>
        <authorList>
            <person name="Liu Q."/>
            <person name="Xin Y.-H."/>
        </authorList>
    </citation>
    <scope>NUCLEOTIDE SEQUENCE [LARGE SCALE GENOMIC DNA]</scope>
    <source>
        <strain evidence="3 4">RB1R16</strain>
    </source>
</reference>
<accession>A0A2S7T2L3</accession>